<name>A0A133U9I8_9EURY</name>
<protein>
    <submittedName>
        <fullName evidence="1">Uncharacterized protein</fullName>
    </submittedName>
</protein>
<proteinExistence type="predicted"/>
<gene>
    <name evidence="1" type="ORF">AKJ57_03510</name>
</gene>
<accession>A0A133U9I8</accession>
<reference evidence="1 2" key="1">
    <citation type="journal article" date="2016" name="Sci. Rep.">
        <title>Metabolic traits of an uncultured archaeal lineage -MSBL1- from brine pools of the Red Sea.</title>
        <authorList>
            <person name="Mwirichia R."/>
            <person name="Alam I."/>
            <person name="Rashid M."/>
            <person name="Vinu M."/>
            <person name="Ba-Alawi W."/>
            <person name="Anthony Kamau A."/>
            <person name="Kamanda Ngugi D."/>
            <person name="Goker M."/>
            <person name="Klenk H.P."/>
            <person name="Bajic V."/>
            <person name="Stingl U."/>
        </authorList>
    </citation>
    <scope>NUCLEOTIDE SEQUENCE [LARGE SCALE GENOMIC DNA]</scope>
    <source>
        <strain evidence="1">SCGC-AAA259A05</strain>
    </source>
</reference>
<sequence length="109" mass="12405">MTQSDMENVLKFIRRRKGTPESVGYCLKLAQYAEDIGGGETDIGTKQKAIVARSSRKFAEMQPRKGENLLYVRYLNEEGEFDGIAVKSREDLENAQKKIKKGLENSKQF</sequence>
<evidence type="ECO:0000313" key="1">
    <source>
        <dbReference type="EMBL" id="KXA90826.1"/>
    </source>
</evidence>
<dbReference type="EMBL" id="LHXJ01000036">
    <property type="protein sequence ID" value="KXA90826.1"/>
    <property type="molecule type" value="Genomic_DNA"/>
</dbReference>
<comment type="caution">
    <text evidence="1">The sequence shown here is derived from an EMBL/GenBank/DDBJ whole genome shotgun (WGS) entry which is preliminary data.</text>
</comment>
<dbReference type="AlphaFoldDB" id="A0A133U9I8"/>
<dbReference type="Proteomes" id="UP000070163">
    <property type="component" value="Unassembled WGS sequence"/>
</dbReference>
<evidence type="ECO:0000313" key="2">
    <source>
        <dbReference type="Proteomes" id="UP000070163"/>
    </source>
</evidence>
<keyword evidence="2" id="KW-1185">Reference proteome</keyword>
<organism evidence="1 2">
    <name type="scientific">candidate division MSBL1 archaeon SCGC-AAA259A05</name>
    <dbReference type="NCBI Taxonomy" id="1698259"/>
    <lineage>
        <taxon>Archaea</taxon>
        <taxon>Methanobacteriati</taxon>
        <taxon>Methanobacteriota</taxon>
        <taxon>candidate division MSBL1</taxon>
    </lineage>
</organism>